<dbReference type="AlphaFoldDB" id="A0A2N8HCJ8"/>
<dbReference type="Proteomes" id="UP000236000">
    <property type="component" value="Unassembled WGS sequence"/>
</dbReference>
<feature type="compositionally biased region" description="Low complexity" evidence="1">
    <location>
        <begin position="173"/>
        <end position="190"/>
    </location>
</feature>
<sequence length="207" mass="21715">MQMKLALLPSALLALLASCGPNKHMNAWERQSSALDPVGITSKKMAAKHRADQASYKPGESVTFKKEKLMVFEQNPENNFSTSGTVKGGVKTAKVLVCGDLFAKVEFEDGSQGYVSLSEVVNPQEMMGFYPVTAPDMAGPDGALLPLPANMGAVSPEAAAASRELDMSRMNTSLVPVPDSASPSPSGAAPQEPPPVSAPLPESSVKQ</sequence>
<evidence type="ECO:0000256" key="1">
    <source>
        <dbReference type="SAM" id="MobiDB-lite"/>
    </source>
</evidence>
<accession>A0A2N8HCJ8</accession>
<evidence type="ECO:0000313" key="4">
    <source>
        <dbReference type="Proteomes" id="UP000236000"/>
    </source>
</evidence>
<protein>
    <recommendedName>
        <fullName evidence="5">Lipoprotein</fullName>
    </recommendedName>
</protein>
<reference evidence="3 4" key="1">
    <citation type="journal article" date="2017" name="BMC Genomics">
        <title>Genome sequencing of 39 Akkermansia muciniphila isolates reveals its population structure, genomic and functional diverisity, and global distribution in mammalian gut microbiotas.</title>
        <authorList>
            <person name="Guo X."/>
            <person name="Li S."/>
            <person name="Zhang J."/>
            <person name="Wu F."/>
            <person name="Li X."/>
            <person name="Wu D."/>
            <person name="Zhang M."/>
            <person name="Ou Z."/>
            <person name="Jie Z."/>
            <person name="Yan Q."/>
            <person name="Li P."/>
            <person name="Yi J."/>
            <person name="Peng Y."/>
        </authorList>
    </citation>
    <scope>NUCLEOTIDE SEQUENCE [LARGE SCALE GENOMIC DNA]</scope>
    <source>
        <strain evidence="3 4">GP24</strain>
    </source>
</reference>
<organism evidence="3 4">
    <name type="scientific">Akkermansia muciniphila</name>
    <dbReference type="NCBI Taxonomy" id="239935"/>
    <lineage>
        <taxon>Bacteria</taxon>
        <taxon>Pseudomonadati</taxon>
        <taxon>Verrucomicrobiota</taxon>
        <taxon>Verrucomicrobiia</taxon>
        <taxon>Verrucomicrobiales</taxon>
        <taxon>Akkermansiaceae</taxon>
        <taxon>Akkermansia</taxon>
    </lineage>
</organism>
<feature type="signal peptide" evidence="2">
    <location>
        <begin position="1"/>
        <end position="19"/>
    </location>
</feature>
<keyword evidence="2" id="KW-0732">Signal</keyword>
<gene>
    <name evidence="3" type="ORF">CXU22_07640</name>
</gene>
<comment type="caution">
    <text evidence="3">The sequence shown here is derived from an EMBL/GenBank/DDBJ whole genome shotgun (WGS) entry which is preliminary data.</text>
</comment>
<proteinExistence type="predicted"/>
<evidence type="ECO:0000256" key="2">
    <source>
        <dbReference type="SAM" id="SignalP"/>
    </source>
</evidence>
<dbReference type="PROSITE" id="PS51257">
    <property type="entry name" value="PROKAR_LIPOPROTEIN"/>
    <property type="match status" value="1"/>
</dbReference>
<name>A0A2N8HCJ8_9BACT</name>
<evidence type="ECO:0008006" key="5">
    <source>
        <dbReference type="Google" id="ProtNLM"/>
    </source>
</evidence>
<feature type="chain" id="PRO_5014633992" description="Lipoprotein" evidence="2">
    <location>
        <begin position="20"/>
        <end position="207"/>
    </location>
</feature>
<dbReference type="EMBL" id="PJKA01000012">
    <property type="protein sequence ID" value="PNC17617.1"/>
    <property type="molecule type" value="Genomic_DNA"/>
</dbReference>
<feature type="region of interest" description="Disordered" evidence="1">
    <location>
        <begin position="160"/>
        <end position="207"/>
    </location>
</feature>
<evidence type="ECO:0000313" key="3">
    <source>
        <dbReference type="EMBL" id="PNC17617.1"/>
    </source>
</evidence>